<dbReference type="GO" id="GO:0003899">
    <property type="term" value="F:DNA-directed RNA polymerase activity"/>
    <property type="evidence" value="ECO:0007669"/>
    <property type="project" value="UniProtKB-UniRule"/>
</dbReference>
<dbReference type="InterPro" id="IPR037068">
    <property type="entry name" value="DNA_primase_core_N_sf"/>
</dbReference>
<dbReference type="RefSeq" id="WP_006905557.1">
    <property type="nucleotide sequence ID" value="NZ_GG665866.1"/>
</dbReference>
<gene>
    <name evidence="12 17" type="primary">dnaG</name>
    <name evidence="17" type="ORF">GCWU000342_00523</name>
</gene>
<dbReference type="EC" id="2.7.7.101" evidence="12"/>
<comment type="caution">
    <text evidence="17">The sequence shown here is derived from an EMBL/GenBank/DDBJ whole genome shotgun (WGS) entry which is preliminary data.</text>
</comment>
<reference evidence="17" key="1">
    <citation type="submission" date="2009-04" db="EMBL/GenBank/DDBJ databases">
        <authorList>
            <person name="Weinstock G."/>
            <person name="Sodergren E."/>
            <person name="Clifton S."/>
            <person name="Fulton L."/>
            <person name="Fulton B."/>
            <person name="Courtney L."/>
            <person name="Fronick C."/>
            <person name="Harrison M."/>
            <person name="Strong C."/>
            <person name="Farmer C."/>
            <person name="Delahaunty K."/>
            <person name="Markovic C."/>
            <person name="Hall O."/>
            <person name="Minx P."/>
            <person name="Tomlinson C."/>
            <person name="Mitreva M."/>
            <person name="Nelson J."/>
            <person name="Hou S."/>
            <person name="Wollam A."/>
            <person name="Pepin K.H."/>
            <person name="Johnson M."/>
            <person name="Bhonagiri V."/>
            <person name="Nash W.E."/>
            <person name="Warren W."/>
            <person name="Chinwalla A."/>
            <person name="Mardis E.R."/>
            <person name="Wilson R.K."/>
        </authorList>
    </citation>
    <scope>NUCLEOTIDE SEQUENCE [LARGE SCALE GENOMIC DNA]</scope>
    <source>
        <strain evidence="17">DSM 14600</strain>
    </source>
</reference>
<evidence type="ECO:0000256" key="11">
    <source>
        <dbReference type="ARBA" id="ARBA00023163"/>
    </source>
</evidence>
<keyword evidence="10 12" id="KW-0238">DNA-binding</keyword>
<dbReference type="InterPro" id="IPR034151">
    <property type="entry name" value="TOPRIM_DnaG_bac"/>
</dbReference>
<dbReference type="EMBL" id="ACIP02000001">
    <property type="protein sequence ID" value="EEP29169.1"/>
    <property type="molecule type" value="Genomic_DNA"/>
</dbReference>
<dbReference type="PANTHER" id="PTHR30313:SF2">
    <property type="entry name" value="DNA PRIMASE"/>
    <property type="match status" value="1"/>
</dbReference>
<dbReference type="eggNOG" id="COG0358">
    <property type="taxonomic scope" value="Bacteria"/>
</dbReference>
<keyword evidence="2 12" id="KW-0639">Primosome</keyword>
<dbReference type="Pfam" id="PF10410">
    <property type="entry name" value="DnaB_bind"/>
    <property type="match status" value="1"/>
</dbReference>
<evidence type="ECO:0000256" key="2">
    <source>
        <dbReference type="ARBA" id="ARBA00022515"/>
    </source>
</evidence>
<feature type="domain" description="Toprim" evidence="16">
    <location>
        <begin position="256"/>
        <end position="337"/>
    </location>
</feature>
<dbReference type="Gene3D" id="1.10.860.10">
    <property type="entry name" value="DNAb Helicase, Chain A"/>
    <property type="match status" value="1"/>
</dbReference>
<comment type="subunit">
    <text evidence="12">Monomer. Interacts with DnaB.</text>
</comment>
<keyword evidence="18" id="KW-1185">Reference proteome</keyword>
<comment type="function">
    <text evidence="12 13">RNA polymerase that catalyzes the synthesis of short RNA molecules used as primers for DNA polymerase during DNA replication.</text>
</comment>
<dbReference type="InterPro" id="IPR036977">
    <property type="entry name" value="DNA_primase_Znf_CHC2"/>
</dbReference>
<dbReference type="PANTHER" id="PTHR30313">
    <property type="entry name" value="DNA PRIMASE"/>
    <property type="match status" value="1"/>
</dbReference>
<dbReference type="Proteomes" id="UP000003494">
    <property type="component" value="Unassembled WGS sequence"/>
</dbReference>
<dbReference type="InterPro" id="IPR013264">
    <property type="entry name" value="DNAG_N"/>
</dbReference>
<feature type="zinc finger region" description="CHC2-type" evidence="12 14">
    <location>
        <begin position="39"/>
        <end position="63"/>
    </location>
</feature>
<dbReference type="InterPro" id="IPR019475">
    <property type="entry name" value="DNA_primase_DnaB-bd"/>
</dbReference>
<dbReference type="STRING" id="626523.GCWU000342_00523"/>
<dbReference type="SUPFAM" id="SSF57783">
    <property type="entry name" value="Zinc beta-ribbon"/>
    <property type="match status" value="1"/>
</dbReference>
<dbReference type="PROSITE" id="PS50880">
    <property type="entry name" value="TOPRIM"/>
    <property type="match status" value="1"/>
</dbReference>
<evidence type="ECO:0000256" key="14">
    <source>
        <dbReference type="PIRSR" id="PIRSR002811-1"/>
    </source>
</evidence>
<dbReference type="GO" id="GO:0008270">
    <property type="term" value="F:zinc ion binding"/>
    <property type="evidence" value="ECO:0007669"/>
    <property type="project" value="UniProtKB-UniRule"/>
</dbReference>
<keyword evidence="3 12" id="KW-0808">Transferase</keyword>
<comment type="domain">
    <text evidence="12">Contains an N-terminal zinc-binding domain, a central core domain that contains the primase activity, and a C-terminal DnaB-binding domain.</text>
</comment>
<keyword evidence="9" id="KW-0460">Magnesium</keyword>
<feature type="region of interest" description="Disordered" evidence="15">
    <location>
        <begin position="473"/>
        <end position="511"/>
    </location>
</feature>
<dbReference type="PIRSF" id="PIRSF002811">
    <property type="entry name" value="DnaG"/>
    <property type="match status" value="1"/>
</dbReference>
<organism evidence="17 18">
    <name type="scientific">Shuttleworthella satelles DSM 14600</name>
    <dbReference type="NCBI Taxonomy" id="626523"/>
    <lineage>
        <taxon>Bacteria</taxon>
        <taxon>Bacillati</taxon>
        <taxon>Bacillota</taxon>
        <taxon>Clostridia</taxon>
        <taxon>Lachnospirales</taxon>
        <taxon>Lachnospiraceae</taxon>
        <taxon>Shuttleworthella</taxon>
    </lineage>
</organism>
<evidence type="ECO:0000256" key="12">
    <source>
        <dbReference type="HAMAP-Rule" id="MF_00974"/>
    </source>
</evidence>
<comment type="catalytic activity">
    <reaction evidence="12">
        <text>ssDNA + n NTP = ssDNA/pppN(pN)n-1 hybrid + (n-1) diphosphate.</text>
        <dbReference type="EC" id="2.7.7.101"/>
    </reaction>
</comment>
<accession>C4G972</accession>
<evidence type="ECO:0000256" key="3">
    <source>
        <dbReference type="ARBA" id="ARBA00022679"/>
    </source>
</evidence>
<dbReference type="Pfam" id="PF13155">
    <property type="entry name" value="Toprim_2"/>
    <property type="match status" value="1"/>
</dbReference>
<dbReference type="AlphaFoldDB" id="C4G972"/>
<dbReference type="GO" id="GO:0003677">
    <property type="term" value="F:DNA binding"/>
    <property type="evidence" value="ECO:0007669"/>
    <property type="project" value="UniProtKB-KW"/>
</dbReference>
<keyword evidence="6 12" id="KW-0479">Metal-binding</keyword>
<evidence type="ECO:0000256" key="13">
    <source>
        <dbReference type="PIRNR" id="PIRNR002811"/>
    </source>
</evidence>
<dbReference type="FunFam" id="3.90.580.10:FF:000001">
    <property type="entry name" value="DNA primase"/>
    <property type="match status" value="1"/>
</dbReference>
<dbReference type="GO" id="GO:0000428">
    <property type="term" value="C:DNA-directed RNA polymerase complex"/>
    <property type="evidence" value="ECO:0007669"/>
    <property type="project" value="UniProtKB-KW"/>
</dbReference>
<evidence type="ECO:0000256" key="9">
    <source>
        <dbReference type="ARBA" id="ARBA00022842"/>
    </source>
</evidence>
<dbReference type="SMART" id="SM00493">
    <property type="entry name" value="TOPRIM"/>
    <property type="match status" value="1"/>
</dbReference>
<name>C4G972_9FIRM</name>
<dbReference type="InterPro" id="IPR006295">
    <property type="entry name" value="DNA_primase_DnaG"/>
</dbReference>
<keyword evidence="7 12" id="KW-0863">Zinc-finger</keyword>
<evidence type="ECO:0000256" key="4">
    <source>
        <dbReference type="ARBA" id="ARBA00022695"/>
    </source>
</evidence>
<dbReference type="SUPFAM" id="SSF56731">
    <property type="entry name" value="DNA primase core"/>
    <property type="match status" value="1"/>
</dbReference>
<keyword evidence="11 12" id="KW-0804">Transcription</keyword>
<evidence type="ECO:0000256" key="6">
    <source>
        <dbReference type="ARBA" id="ARBA00022723"/>
    </source>
</evidence>
<comment type="cofactor">
    <cofactor evidence="12 13 14">
        <name>Zn(2+)</name>
        <dbReference type="ChEBI" id="CHEBI:29105"/>
    </cofactor>
    <text evidence="12 13 14">Binds 1 zinc ion per monomer.</text>
</comment>
<dbReference type="GO" id="GO:1990077">
    <property type="term" value="C:primosome complex"/>
    <property type="evidence" value="ECO:0007669"/>
    <property type="project" value="UniProtKB-KW"/>
</dbReference>
<keyword evidence="5 12" id="KW-0235">DNA replication</keyword>
<dbReference type="Pfam" id="PF08275">
    <property type="entry name" value="DNAG_N"/>
    <property type="match status" value="1"/>
</dbReference>
<dbReference type="GO" id="GO:0005737">
    <property type="term" value="C:cytoplasm"/>
    <property type="evidence" value="ECO:0007669"/>
    <property type="project" value="TreeGrafter"/>
</dbReference>
<dbReference type="InterPro" id="IPR050219">
    <property type="entry name" value="DnaG_primase"/>
</dbReference>
<evidence type="ECO:0000313" key="17">
    <source>
        <dbReference type="EMBL" id="EEP29169.1"/>
    </source>
</evidence>
<dbReference type="HAMAP" id="MF_00974">
    <property type="entry name" value="DNA_primase_DnaG"/>
    <property type="match status" value="1"/>
</dbReference>
<evidence type="ECO:0000313" key="18">
    <source>
        <dbReference type="Proteomes" id="UP000003494"/>
    </source>
</evidence>
<evidence type="ECO:0000259" key="16">
    <source>
        <dbReference type="PROSITE" id="PS50880"/>
    </source>
</evidence>
<protein>
    <recommendedName>
        <fullName evidence="12 13">DNA primase</fullName>
        <ecNumber evidence="12">2.7.7.101</ecNumber>
    </recommendedName>
</protein>
<evidence type="ECO:0000256" key="5">
    <source>
        <dbReference type="ARBA" id="ARBA00022705"/>
    </source>
</evidence>
<dbReference type="Pfam" id="PF01807">
    <property type="entry name" value="Zn_ribbon_DnaG"/>
    <property type="match status" value="1"/>
</dbReference>
<dbReference type="SMART" id="SM00400">
    <property type="entry name" value="ZnF_CHCC"/>
    <property type="match status" value="1"/>
</dbReference>
<keyword evidence="4 12" id="KW-0548">Nucleotidyltransferase</keyword>
<dbReference type="InterPro" id="IPR030846">
    <property type="entry name" value="DnaG_bac"/>
</dbReference>
<evidence type="ECO:0000256" key="15">
    <source>
        <dbReference type="SAM" id="MobiDB-lite"/>
    </source>
</evidence>
<evidence type="ECO:0000256" key="10">
    <source>
        <dbReference type="ARBA" id="ARBA00023125"/>
    </source>
</evidence>
<dbReference type="CDD" id="cd03364">
    <property type="entry name" value="TOPRIM_DnaG_primases"/>
    <property type="match status" value="1"/>
</dbReference>
<evidence type="ECO:0000256" key="7">
    <source>
        <dbReference type="ARBA" id="ARBA00022771"/>
    </source>
</evidence>
<evidence type="ECO:0000256" key="8">
    <source>
        <dbReference type="ARBA" id="ARBA00022833"/>
    </source>
</evidence>
<keyword evidence="8 12" id="KW-0862">Zinc</keyword>
<dbReference type="HOGENOM" id="CLU_013501_3_2_9"/>
<evidence type="ECO:0000256" key="1">
    <source>
        <dbReference type="ARBA" id="ARBA00022478"/>
    </source>
</evidence>
<dbReference type="NCBIfam" id="TIGR01391">
    <property type="entry name" value="dnaG"/>
    <property type="match status" value="1"/>
</dbReference>
<dbReference type="InterPro" id="IPR006171">
    <property type="entry name" value="TOPRIM_dom"/>
</dbReference>
<dbReference type="Gene3D" id="3.40.1360.10">
    <property type="match status" value="1"/>
</dbReference>
<sequence length="649" mass="74224">MPYYSDELIDQVREANDIVDVIGQYVGLKKTGSAYVGLCPFHNEKTGSFHVNRGKQFYHCFGCGAGGNVFTFLMNYENMTFPEAVKTLADRAGIALPERRMSKEDRARADKRSRLLEINREAAKFYFAVLRGKDGATAMNYFRDRQLTEETMQKWGLGYTGSHSNALYRYLKGKGYEDRDLVDSGLIAISERRGAHDKFWNRAMFPIMDAGGKVIAFGGRVMGEGEPKYLNSPETMIFNKSRTLFGLFLAKRTRRPQMILCEGYMDVISMHQNGFDNTVASLGTALTEGHAQMLKRYTRQVYLSYDSDPAGIRAALRAIPLLKDAGISCKIINMQPCKDPDEFMKKLGPDAYEERIKEAENSFMFTIRMLERDYQMDDPESNTEFFRQVALRISRFPEEIERGNYIQAVADRYHRSAESIRQLVVHMASQEGILARRKSADKADKGAFSLNRSQRDPDEDAFAMADAYARAQDETEAAYRGSDPGMDLSPARTARKGPGQRSQPRETGMRQSQRLLLTWITEDPEIYRVVKPYLEPMDFEEGVYRDVAEEVWSQSEQGGVNPARIMDHFQEGDEGVQREVARIFNTTVGRLTERTDRIKALRETLLRIKRAAMERKRRKGNAVDPDFLTEMIRDKKKLQELEHISIDLK</sequence>
<dbReference type="Gene3D" id="3.90.580.10">
    <property type="entry name" value="Zinc finger, CHC2-type domain"/>
    <property type="match status" value="1"/>
</dbReference>
<keyword evidence="1 12" id="KW-0240">DNA-directed RNA polymerase</keyword>
<dbReference type="InterPro" id="IPR002694">
    <property type="entry name" value="Znf_CHC2"/>
</dbReference>
<dbReference type="Gene3D" id="3.90.980.10">
    <property type="entry name" value="DNA primase, catalytic core, N-terminal domain"/>
    <property type="match status" value="1"/>
</dbReference>
<comment type="similarity">
    <text evidence="12 13">Belongs to the DnaG primase family.</text>
</comment>
<dbReference type="GO" id="GO:0006269">
    <property type="term" value="P:DNA replication, synthesis of primer"/>
    <property type="evidence" value="ECO:0007669"/>
    <property type="project" value="UniProtKB-UniRule"/>
</dbReference>
<proteinExistence type="inferred from homology"/>
<dbReference type="InterPro" id="IPR016136">
    <property type="entry name" value="DNA_helicase_N/primase_C"/>
</dbReference>